<evidence type="ECO:0000256" key="3">
    <source>
        <dbReference type="ARBA" id="ARBA00006958"/>
    </source>
</evidence>
<reference evidence="10" key="1">
    <citation type="submission" date="2023-01" db="EMBL/GenBank/DDBJ databases">
        <title>Key to firefly adult light organ development and bioluminescence: homeobox transcription factors regulate luciferase expression and transportation to peroxisome.</title>
        <authorList>
            <person name="Fu X."/>
        </authorList>
    </citation>
    <scope>NUCLEOTIDE SEQUENCE [LARGE SCALE GENOMIC DNA]</scope>
</reference>
<keyword evidence="6" id="KW-0378">Hydrolase</keyword>
<evidence type="ECO:0000313" key="10">
    <source>
        <dbReference type="Proteomes" id="UP001353858"/>
    </source>
</evidence>
<evidence type="ECO:0000256" key="6">
    <source>
        <dbReference type="ARBA" id="ARBA00022801"/>
    </source>
</evidence>
<evidence type="ECO:0000256" key="4">
    <source>
        <dbReference type="ARBA" id="ARBA00022722"/>
    </source>
</evidence>
<keyword evidence="4" id="KW-0540">Nuclease</keyword>
<dbReference type="InterPro" id="IPR045249">
    <property type="entry name" value="HARBI1-like"/>
</dbReference>
<dbReference type="PANTHER" id="PTHR22930">
    <property type="match status" value="1"/>
</dbReference>
<comment type="subcellular location">
    <subcellularLocation>
        <location evidence="2">Nucleus</location>
    </subcellularLocation>
</comment>
<keyword evidence="5" id="KW-0479">Metal-binding</keyword>
<dbReference type="GO" id="GO:0005634">
    <property type="term" value="C:nucleus"/>
    <property type="evidence" value="ECO:0007669"/>
    <property type="project" value="UniProtKB-SubCell"/>
</dbReference>
<accession>A0AAN7SJD1</accession>
<evidence type="ECO:0000313" key="9">
    <source>
        <dbReference type="EMBL" id="KAK4882659.1"/>
    </source>
</evidence>
<feature type="domain" description="DDE Tnp4" evidence="8">
    <location>
        <begin position="158"/>
        <end position="287"/>
    </location>
</feature>
<comment type="similarity">
    <text evidence="3">Belongs to the HARBI1 family.</text>
</comment>
<dbReference type="AlphaFoldDB" id="A0AAN7SJD1"/>
<evidence type="ECO:0000256" key="2">
    <source>
        <dbReference type="ARBA" id="ARBA00004123"/>
    </source>
</evidence>
<dbReference type="EMBL" id="JARPUR010000002">
    <property type="protein sequence ID" value="KAK4882659.1"/>
    <property type="molecule type" value="Genomic_DNA"/>
</dbReference>
<comment type="cofactor">
    <cofactor evidence="1">
        <name>a divalent metal cation</name>
        <dbReference type="ChEBI" id="CHEBI:60240"/>
    </cofactor>
</comment>
<dbReference type="PANTHER" id="PTHR22930:SF269">
    <property type="entry name" value="NUCLEASE HARBI1-LIKE PROTEIN"/>
    <property type="match status" value="1"/>
</dbReference>
<evidence type="ECO:0000259" key="8">
    <source>
        <dbReference type="Pfam" id="PF13359"/>
    </source>
</evidence>
<evidence type="ECO:0000256" key="7">
    <source>
        <dbReference type="ARBA" id="ARBA00023242"/>
    </source>
</evidence>
<gene>
    <name evidence="9" type="ORF">RN001_005978</name>
</gene>
<protein>
    <recommendedName>
        <fullName evidence="8">DDE Tnp4 domain-containing protein</fullName>
    </recommendedName>
</protein>
<dbReference type="InterPro" id="IPR027806">
    <property type="entry name" value="HARBI1_dom"/>
</dbReference>
<organism evidence="9 10">
    <name type="scientific">Aquatica leii</name>
    <dbReference type="NCBI Taxonomy" id="1421715"/>
    <lineage>
        <taxon>Eukaryota</taxon>
        <taxon>Metazoa</taxon>
        <taxon>Ecdysozoa</taxon>
        <taxon>Arthropoda</taxon>
        <taxon>Hexapoda</taxon>
        <taxon>Insecta</taxon>
        <taxon>Pterygota</taxon>
        <taxon>Neoptera</taxon>
        <taxon>Endopterygota</taxon>
        <taxon>Coleoptera</taxon>
        <taxon>Polyphaga</taxon>
        <taxon>Elateriformia</taxon>
        <taxon>Elateroidea</taxon>
        <taxon>Lampyridae</taxon>
        <taxon>Luciolinae</taxon>
        <taxon>Aquatica</taxon>
    </lineage>
</organism>
<keyword evidence="7" id="KW-0539">Nucleus</keyword>
<dbReference type="Proteomes" id="UP001353858">
    <property type="component" value="Unassembled WGS sequence"/>
</dbReference>
<comment type="caution">
    <text evidence="9">The sequence shown here is derived from an EMBL/GenBank/DDBJ whole genome shotgun (WGS) entry which is preliminary data.</text>
</comment>
<evidence type="ECO:0000256" key="5">
    <source>
        <dbReference type="ARBA" id="ARBA00022723"/>
    </source>
</evidence>
<dbReference type="Pfam" id="PF13359">
    <property type="entry name" value="DDE_Tnp_4"/>
    <property type="match status" value="1"/>
</dbReference>
<dbReference type="GO" id="GO:0016787">
    <property type="term" value="F:hydrolase activity"/>
    <property type="evidence" value="ECO:0007669"/>
    <property type="project" value="UniProtKB-KW"/>
</dbReference>
<dbReference type="GO" id="GO:0004518">
    <property type="term" value="F:nuclease activity"/>
    <property type="evidence" value="ECO:0007669"/>
    <property type="project" value="UniProtKB-KW"/>
</dbReference>
<name>A0AAN7SJD1_9COLE</name>
<keyword evidence="10" id="KW-1185">Reference proteome</keyword>
<sequence>MFSLRRNQRQKQRQYKTRIINRNRGTLGFYAATFLKMKEVDSEQFFKYTRMDVETFNKLLGLVSPMLQKKRLPDSIGAEQCLAVTLNYLSQGSSMQNIAWSYQLGHSTVHYIIHDVCRILWIVLNKNYLKSPSTTAEWEAIVNDFWQLWNFPNCVGALDGKHISIQAPPKSGSLYFNYKKTFSVVLLAACDAKYNFTLIDVGAYGSQSDGGIFRESTFEKALNNSSFNLPSEKPLPGTNTSMPYVFVADEAFPLKKYIMRPYPGRHLVDSKKFFNYRLSRARRIIKTHLASW</sequence>
<dbReference type="GO" id="GO:0046872">
    <property type="term" value="F:metal ion binding"/>
    <property type="evidence" value="ECO:0007669"/>
    <property type="project" value="UniProtKB-KW"/>
</dbReference>
<evidence type="ECO:0000256" key="1">
    <source>
        <dbReference type="ARBA" id="ARBA00001968"/>
    </source>
</evidence>
<proteinExistence type="inferred from homology"/>